<dbReference type="InterPro" id="IPR036788">
    <property type="entry name" value="T_IF-3_C_sf"/>
</dbReference>
<comment type="similarity">
    <text evidence="1">Belongs to the IF-3 family.</text>
</comment>
<dbReference type="GO" id="GO:0032790">
    <property type="term" value="P:ribosome disassembly"/>
    <property type="evidence" value="ECO:0007669"/>
    <property type="project" value="TreeGrafter"/>
</dbReference>
<keyword evidence="5" id="KW-1185">Reference proteome</keyword>
<dbReference type="InterPro" id="IPR001288">
    <property type="entry name" value="Translation_initiation_fac_3"/>
</dbReference>
<evidence type="ECO:0000256" key="2">
    <source>
        <dbReference type="ARBA" id="ARBA00022540"/>
    </source>
</evidence>
<organism evidence="4 5">
    <name type="scientific">Dactylonectria macrodidyma</name>
    <dbReference type="NCBI Taxonomy" id="307937"/>
    <lineage>
        <taxon>Eukaryota</taxon>
        <taxon>Fungi</taxon>
        <taxon>Dikarya</taxon>
        <taxon>Ascomycota</taxon>
        <taxon>Pezizomycotina</taxon>
        <taxon>Sordariomycetes</taxon>
        <taxon>Hypocreomycetidae</taxon>
        <taxon>Hypocreales</taxon>
        <taxon>Nectriaceae</taxon>
        <taxon>Dactylonectria</taxon>
    </lineage>
</organism>
<dbReference type="GO" id="GO:0003743">
    <property type="term" value="F:translation initiation factor activity"/>
    <property type="evidence" value="ECO:0007669"/>
    <property type="project" value="UniProtKB-KW"/>
</dbReference>
<accession>A0A9P9EFD1</accession>
<dbReference type="GO" id="GO:0043022">
    <property type="term" value="F:ribosome binding"/>
    <property type="evidence" value="ECO:0007669"/>
    <property type="project" value="TreeGrafter"/>
</dbReference>
<keyword evidence="2" id="KW-0396">Initiation factor</keyword>
<evidence type="ECO:0000313" key="5">
    <source>
        <dbReference type="Proteomes" id="UP000738349"/>
    </source>
</evidence>
<dbReference type="Gene3D" id="3.30.110.10">
    <property type="entry name" value="Translation initiation factor 3 (IF-3), C-terminal domain"/>
    <property type="match status" value="1"/>
</dbReference>
<name>A0A9P9EFD1_9HYPO</name>
<dbReference type="PANTHER" id="PTHR10938:SF0">
    <property type="entry name" value="TRANSLATION INITIATION FACTOR IF-3, MITOCHONDRIAL"/>
    <property type="match status" value="1"/>
</dbReference>
<evidence type="ECO:0000256" key="1">
    <source>
        <dbReference type="ARBA" id="ARBA00005439"/>
    </source>
</evidence>
<evidence type="ECO:0008006" key="6">
    <source>
        <dbReference type="Google" id="ProtNLM"/>
    </source>
</evidence>
<reference evidence="4" key="1">
    <citation type="journal article" date="2021" name="Nat. Commun.">
        <title>Genetic determinants of endophytism in the Arabidopsis root mycobiome.</title>
        <authorList>
            <person name="Mesny F."/>
            <person name="Miyauchi S."/>
            <person name="Thiergart T."/>
            <person name="Pickel B."/>
            <person name="Atanasova L."/>
            <person name="Karlsson M."/>
            <person name="Huettel B."/>
            <person name="Barry K.W."/>
            <person name="Haridas S."/>
            <person name="Chen C."/>
            <person name="Bauer D."/>
            <person name="Andreopoulos W."/>
            <person name="Pangilinan J."/>
            <person name="LaButti K."/>
            <person name="Riley R."/>
            <person name="Lipzen A."/>
            <person name="Clum A."/>
            <person name="Drula E."/>
            <person name="Henrissat B."/>
            <person name="Kohler A."/>
            <person name="Grigoriev I.V."/>
            <person name="Martin F.M."/>
            <person name="Hacquard S."/>
        </authorList>
    </citation>
    <scope>NUCLEOTIDE SEQUENCE</scope>
    <source>
        <strain evidence="4">MPI-CAGE-AT-0147</strain>
    </source>
</reference>
<dbReference type="GO" id="GO:0070124">
    <property type="term" value="P:mitochondrial translational initiation"/>
    <property type="evidence" value="ECO:0007669"/>
    <property type="project" value="TreeGrafter"/>
</dbReference>
<evidence type="ECO:0000256" key="3">
    <source>
        <dbReference type="ARBA" id="ARBA00022917"/>
    </source>
</evidence>
<dbReference type="EMBL" id="JAGMUV010000013">
    <property type="protein sequence ID" value="KAH7136433.1"/>
    <property type="molecule type" value="Genomic_DNA"/>
</dbReference>
<comment type="caution">
    <text evidence="4">The sequence shown here is derived from an EMBL/GenBank/DDBJ whole genome shotgun (WGS) entry which is preliminary data.</text>
</comment>
<gene>
    <name evidence="4" type="ORF">EDB81DRAFT_79380</name>
</gene>
<dbReference type="SUPFAM" id="SSF55200">
    <property type="entry name" value="Translation initiation factor IF3, C-terminal domain"/>
    <property type="match status" value="1"/>
</dbReference>
<dbReference type="Proteomes" id="UP000738349">
    <property type="component" value="Unassembled WGS sequence"/>
</dbReference>
<proteinExistence type="inferred from homology"/>
<protein>
    <recommendedName>
        <fullName evidence="6">Translation initiation factor IF-3</fullName>
    </recommendedName>
</protein>
<evidence type="ECO:0000313" key="4">
    <source>
        <dbReference type="EMBL" id="KAH7136433.1"/>
    </source>
</evidence>
<sequence length="282" mass="31724">MSSFPCLNNSRQALYRVFVSPLERREASLQRQLLPLIHGHAQPRITPGLGQSRSFVASAPRLMAAKAPKPAAPEQPVIVIDTETRGFDLRYTTKEDVTKSRRDRYPQDHEITDPRIMVIQNGVLDGPLLTRVVMSRLTEGESLRMVKPYEPANTKENIPCQYAVCKIVNKKEEYERQREARERRRVSKATETKSKELELNWAIGDHDLATKMRQMSNFLGKGMRVEVILGKKKGSRPVTIAEAADVLAKVKMGADAAGGKEYKSMSGALNKSLRLYFEGVSK</sequence>
<dbReference type="AlphaFoldDB" id="A0A9P9EFD1"/>
<dbReference type="GO" id="GO:0005739">
    <property type="term" value="C:mitochondrion"/>
    <property type="evidence" value="ECO:0007669"/>
    <property type="project" value="TreeGrafter"/>
</dbReference>
<keyword evidence="3" id="KW-0648">Protein biosynthesis</keyword>
<dbReference type="PANTHER" id="PTHR10938">
    <property type="entry name" value="TRANSLATION INITIATION FACTOR IF-3"/>
    <property type="match status" value="1"/>
</dbReference>
<dbReference type="OrthoDB" id="21573at2759"/>